<dbReference type="Pfam" id="PF17250">
    <property type="entry name" value="NDUFB11"/>
    <property type="match status" value="1"/>
</dbReference>
<comment type="caution">
    <text evidence="1">The sequence shown here is derived from an EMBL/GenBank/DDBJ whole genome shotgun (WGS) entry which is preliminary data.</text>
</comment>
<dbReference type="PANTHER" id="PTHR37709:SF1">
    <property type="entry name" value="EXPRESSED PROTEIN"/>
    <property type="match status" value="1"/>
</dbReference>
<dbReference type="Proteomes" id="UP001465755">
    <property type="component" value="Unassembled WGS sequence"/>
</dbReference>
<name>A0AAW1P7G7_9CHLO</name>
<dbReference type="EMBL" id="JALJOQ010000052">
    <property type="protein sequence ID" value="KAK9804155.1"/>
    <property type="molecule type" value="Genomic_DNA"/>
</dbReference>
<evidence type="ECO:0000313" key="2">
    <source>
        <dbReference type="Proteomes" id="UP001465755"/>
    </source>
</evidence>
<dbReference type="GO" id="GO:0005634">
    <property type="term" value="C:nucleus"/>
    <property type="evidence" value="ECO:0007669"/>
    <property type="project" value="UniProtKB-SubCell"/>
</dbReference>
<organism evidence="1 2">
    <name type="scientific">Symbiochloris irregularis</name>
    <dbReference type="NCBI Taxonomy" id="706552"/>
    <lineage>
        <taxon>Eukaryota</taxon>
        <taxon>Viridiplantae</taxon>
        <taxon>Chlorophyta</taxon>
        <taxon>core chlorophytes</taxon>
        <taxon>Trebouxiophyceae</taxon>
        <taxon>Trebouxiales</taxon>
        <taxon>Trebouxiaceae</taxon>
        <taxon>Symbiochloris</taxon>
    </lineage>
</organism>
<gene>
    <name evidence="1" type="ORF">WJX73_005900</name>
</gene>
<protein>
    <submittedName>
        <fullName evidence="1">Uncharacterized protein</fullName>
    </submittedName>
</protein>
<dbReference type="InterPro" id="IPR035204">
    <property type="entry name" value="NDUFB11"/>
</dbReference>
<reference evidence="1 2" key="1">
    <citation type="journal article" date="2024" name="Nat. Commun.">
        <title>Phylogenomics reveals the evolutionary origins of lichenization in chlorophyte algae.</title>
        <authorList>
            <person name="Puginier C."/>
            <person name="Libourel C."/>
            <person name="Otte J."/>
            <person name="Skaloud P."/>
            <person name="Haon M."/>
            <person name="Grisel S."/>
            <person name="Petersen M."/>
            <person name="Berrin J.G."/>
            <person name="Delaux P.M."/>
            <person name="Dal Grande F."/>
            <person name="Keller J."/>
        </authorList>
    </citation>
    <scope>NUCLEOTIDE SEQUENCE [LARGE SCALE GENOMIC DNA]</scope>
    <source>
        <strain evidence="1 2">SAG 2036</strain>
    </source>
</reference>
<evidence type="ECO:0000313" key="1">
    <source>
        <dbReference type="EMBL" id="KAK9804155.1"/>
    </source>
</evidence>
<accession>A0AAW1P7G7</accession>
<sequence>MWIHDFVRDLIIDNMEDPKVRDKRTHEHIEKVYKAAQKAKFEWSQPTKPWGFWQSDFANSSLIIEQDPAFKRLAGRTLPLDGR</sequence>
<proteinExistence type="predicted"/>
<keyword evidence="2" id="KW-1185">Reference proteome</keyword>
<dbReference type="GO" id="GO:0006281">
    <property type="term" value="P:DNA repair"/>
    <property type="evidence" value="ECO:0007669"/>
    <property type="project" value="InterPro"/>
</dbReference>
<dbReference type="PANTHER" id="PTHR37709">
    <property type="entry name" value="EXPRESSED PROTEIN"/>
    <property type="match status" value="1"/>
</dbReference>
<dbReference type="AlphaFoldDB" id="A0AAW1P7G7"/>